<dbReference type="Pfam" id="PF01926">
    <property type="entry name" value="MMR_HSR1"/>
    <property type="match status" value="1"/>
</dbReference>
<accession>A0AA40BHF1</accession>
<evidence type="ECO:0000259" key="1">
    <source>
        <dbReference type="Pfam" id="PF01926"/>
    </source>
</evidence>
<reference evidence="2" key="1">
    <citation type="submission" date="2023-06" db="EMBL/GenBank/DDBJ databases">
        <title>Genome-scale phylogeny and comparative genomics of the fungal order Sordariales.</title>
        <authorList>
            <consortium name="Lawrence Berkeley National Laboratory"/>
            <person name="Hensen N."/>
            <person name="Bonometti L."/>
            <person name="Westerberg I."/>
            <person name="Brannstrom I.O."/>
            <person name="Guillou S."/>
            <person name="Cros-Aarteil S."/>
            <person name="Calhoun S."/>
            <person name="Haridas S."/>
            <person name="Kuo A."/>
            <person name="Mondo S."/>
            <person name="Pangilinan J."/>
            <person name="Riley R."/>
            <person name="LaButti K."/>
            <person name="Andreopoulos B."/>
            <person name="Lipzen A."/>
            <person name="Chen C."/>
            <person name="Yanf M."/>
            <person name="Daum C."/>
            <person name="Ng V."/>
            <person name="Clum A."/>
            <person name="Steindorff A."/>
            <person name="Ohm R."/>
            <person name="Martin F."/>
            <person name="Silar P."/>
            <person name="Natvig D."/>
            <person name="Lalanne C."/>
            <person name="Gautier V."/>
            <person name="Ament-velasquez S.L."/>
            <person name="Kruys A."/>
            <person name="Hutchinson M.I."/>
            <person name="Powell A.J."/>
            <person name="Barry K."/>
            <person name="Miller A.N."/>
            <person name="Grigoriev I.V."/>
            <person name="Debuchy R."/>
            <person name="Gladieux P."/>
            <person name="Thoren M.H."/>
            <person name="Johannesson H."/>
        </authorList>
    </citation>
    <scope>NUCLEOTIDE SEQUENCE</scope>
    <source>
        <strain evidence="2">SMH2392-1A</strain>
    </source>
</reference>
<dbReference type="InterPro" id="IPR006073">
    <property type="entry name" value="GTP-bd"/>
</dbReference>
<sequence>MGCGQSTIQGEAVIAVMGMTGSGKSSFIQRVSKKQTAAVGHGLQSDTSAVSLHTVHRGNGRVHLVDTPGFDNSRLSDVEVLKLLAFWLSMAYSAGIRIGGIIYMQRITDLRMSGTSLRSLEAFKQLCGPDAFPGITFLTTGWDIPVISRDGHARAAAQQRQAELENTPRCVGDILAGGGAAMALLPGREAALALVDAIIRRRHNLVLRIQVEMTVGSAALGETGAGRTLREAHRRDMARAAELDA</sequence>
<evidence type="ECO:0000313" key="2">
    <source>
        <dbReference type="EMBL" id="KAK0734297.1"/>
    </source>
</evidence>
<gene>
    <name evidence="2" type="ORF">B0T26DRAFT_632880</name>
</gene>
<organism evidence="2 3">
    <name type="scientific">Lasiosphaeria miniovina</name>
    <dbReference type="NCBI Taxonomy" id="1954250"/>
    <lineage>
        <taxon>Eukaryota</taxon>
        <taxon>Fungi</taxon>
        <taxon>Dikarya</taxon>
        <taxon>Ascomycota</taxon>
        <taxon>Pezizomycotina</taxon>
        <taxon>Sordariomycetes</taxon>
        <taxon>Sordariomycetidae</taxon>
        <taxon>Sordariales</taxon>
        <taxon>Lasiosphaeriaceae</taxon>
        <taxon>Lasiosphaeria</taxon>
    </lineage>
</organism>
<dbReference type="Gene3D" id="3.40.50.300">
    <property type="entry name" value="P-loop containing nucleotide triphosphate hydrolases"/>
    <property type="match status" value="1"/>
</dbReference>
<dbReference type="RefSeq" id="XP_060303174.1">
    <property type="nucleotide sequence ID" value="XM_060436484.1"/>
</dbReference>
<comment type="caution">
    <text evidence="2">The sequence shown here is derived from an EMBL/GenBank/DDBJ whole genome shotgun (WGS) entry which is preliminary data.</text>
</comment>
<name>A0AA40BHF1_9PEZI</name>
<proteinExistence type="predicted"/>
<protein>
    <recommendedName>
        <fullName evidence="1">G domain-containing protein</fullName>
    </recommendedName>
</protein>
<dbReference type="AlphaFoldDB" id="A0AA40BHF1"/>
<dbReference type="Proteomes" id="UP001172101">
    <property type="component" value="Unassembled WGS sequence"/>
</dbReference>
<dbReference type="InterPro" id="IPR027417">
    <property type="entry name" value="P-loop_NTPase"/>
</dbReference>
<keyword evidence="3" id="KW-1185">Reference proteome</keyword>
<dbReference type="CDD" id="cd00882">
    <property type="entry name" value="Ras_like_GTPase"/>
    <property type="match status" value="1"/>
</dbReference>
<dbReference type="EMBL" id="JAUIRO010000001">
    <property type="protein sequence ID" value="KAK0734297.1"/>
    <property type="molecule type" value="Genomic_DNA"/>
</dbReference>
<dbReference type="SUPFAM" id="SSF52540">
    <property type="entry name" value="P-loop containing nucleoside triphosphate hydrolases"/>
    <property type="match status" value="1"/>
</dbReference>
<dbReference type="GeneID" id="85319754"/>
<dbReference type="GO" id="GO:0005525">
    <property type="term" value="F:GTP binding"/>
    <property type="evidence" value="ECO:0007669"/>
    <property type="project" value="InterPro"/>
</dbReference>
<evidence type="ECO:0000313" key="3">
    <source>
        <dbReference type="Proteomes" id="UP001172101"/>
    </source>
</evidence>
<feature type="domain" description="G" evidence="1">
    <location>
        <begin position="14"/>
        <end position="71"/>
    </location>
</feature>